<proteinExistence type="predicted"/>
<reference evidence="3" key="1">
    <citation type="journal article" date="2019" name="Int. J. Syst. Evol. Microbiol.">
        <title>The Global Catalogue of Microorganisms (GCM) 10K type strain sequencing project: providing services to taxonomists for standard genome sequencing and annotation.</title>
        <authorList>
            <consortium name="The Broad Institute Genomics Platform"/>
            <consortium name="The Broad Institute Genome Sequencing Center for Infectious Disease"/>
            <person name="Wu L."/>
            <person name="Ma J."/>
        </authorList>
    </citation>
    <scope>NUCLEOTIDE SEQUENCE [LARGE SCALE GENOMIC DNA]</scope>
    <source>
        <strain evidence="3">KACC 11588</strain>
    </source>
</reference>
<sequence length="233" mass="26589">MPPLAIFIGAMKAGTTTTYQMLSEHPEIAASRNKEINFFCRENEGFEALLDQFEPDPSRTRWLLDVSPNYGKKSQHPAAAARIQAYPGNKALFYILRDPVDRVRSHVAHAVKRGRWTVENRDRTLRMMIDISRYAEQIAHYEQAGLRPVLLDFAEISSNPQGFADRITEVLGIGRLACEQAPHRHRSRPVADKFGDAERALSWSLLRDDVRTLASRYGFQPARDWIARWDAIA</sequence>
<dbReference type="PANTHER" id="PTHR10605">
    <property type="entry name" value="HEPARAN SULFATE SULFOTRANSFERASE"/>
    <property type="match status" value="1"/>
</dbReference>
<keyword evidence="3" id="KW-1185">Reference proteome</keyword>
<accession>A0ABW0SCJ3</accession>
<dbReference type="Pfam" id="PF13469">
    <property type="entry name" value="Sulfotransfer_3"/>
    <property type="match status" value="1"/>
</dbReference>
<dbReference type="Proteomes" id="UP001596056">
    <property type="component" value="Unassembled WGS sequence"/>
</dbReference>
<gene>
    <name evidence="2" type="ORF">ACFPOC_09700</name>
</gene>
<keyword evidence="1 2" id="KW-0808">Transferase</keyword>
<dbReference type="EC" id="2.8.2.-" evidence="2"/>
<evidence type="ECO:0000256" key="1">
    <source>
        <dbReference type="ARBA" id="ARBA00022679"/>
    </source>
</evidence>
<dbReference type="InterPro" id="IPR037359">
    <property type="entry name" value="NST/OST"/>
</dbReference>
<name>A0ABW0SCJ3_9RHOB</name>
<dbReference type="RefSeq" id="WP_209840404.1">
    <property type="nucleotide sequence ID" value="NZ_JAGGJP010000007.1"/>
</dbReference>
<dbReference type="InterPro" id="IPR027417">
    <property type="entry name" value="P-loop_NTPase"/>
</dbReference>
<dbReference type="GO" id="GO:0016740">
    <property type="term" value="F:transferase activity"/>
    <property type="evidence" value="ECO:0007669"/>
    <property type="project" value="UniProtKB-KW"/>
</dbReference>
<evidence type="ECO:0000313" key="2">
    <source>
        <dbReference type="EMBL" id="MFC5566687.1"/>
    </source>
</evidence>
<dbReference type="SUPFAM" id="SSF52540">
    <property type="entry name" value="P-loop containing nucleoside triphosphate hydrolases"/>
    <property type="match status" value="1"/>
</dbReference>
<comment type="caution">
    <text evidence="2">The sequence shown here is derived from an EMBL/GenBank/DDBJ whole genome shotgun (WGS) entry which is preliminary data.</text>
</comment>
<dbReference type="PANTHER" id="PTHR10605:SF56">
    <property type="entry name" value="BIFUNCTIONAL HEPARAN SULFATE N-DEACETYLASE_N-SULFOTRANSFERASE"/>
    <property type="match status" value="1"/>
</dbReference>
<dbReference type="Gene3D" id="3.40.50.300">
    <property type="entry name" value="P-loop containing nucleotide triphosphate hydrolases"/>
    <property type="match status" value="1"/>
</dbReference>
<evidence type="ECO:0000313" key="3">
    <source>
        <dbReference type="Proteomes" id="UP001596056"/>
    </source>
</evidence>
<organism evidence="2 3">
    <name type="scientific">Rubellimicrobium aerolatum</name>
    <dbReference type="NCBI Taxonomy" id="490979"/>
    <lineage>
        <taxon>Bacteria</taxon>
        <taxon>Pseudomonadati</taxon>
        <taxon>Pseudomonadota</taxon>
        <taxon>Alphaproteobacteria</taxon>
        <taxon>Rhodobacterales</taxon>
        <taxon>Roseobacteraceae</taxon>
        <taxon>Rubellimicrobium</taxon>
    </lineage>
</organism>
<protein>
    <submittedName>
        <fullName evidence="2">Sulfotransferase family protein</fullName>
        <ecNumber evidence="2">2.8.2.-</ecNumber>
    </submittedName>
</protein>
<dbReference type="EMBL" id="JBHSNA010000007">
    <property type="protein sequence ID" value="MFC5566687.1"/>
    <property type="molecule type" value="Genomic_DNA"/>
</dbReference>